<dbReference type="AlphaFoldDB" id="A0A2C9UV30"/>
<dbReference type="InterPro" id="IPR017907">
    <property type="entry name" value="Znf_RING_CS"/>
</dbReference>
<dbReference type="PANTHER" id="PTHR46537">
    <property type="entry name" value="OS11G0578200 PROTEIN"/>
    <property type="match status" value="1"/>
</dbReference>
<feature type="compositionally biased region" description="Acidic residues" evidence="5">
    <location>
        <begin position="51"/>
        <end position="60"/>
    </location>
</feature>
<sequence length="459" mass="52586">MPAQKRSLPDYPDNDEEDAPSSPLQNGHRYTKQSRLDPPPFSDPELHQQQELEEEEEDDDAPPKPEEGEEEDEVEGDADEEQEEQCCTYTRGCFAEIDFDRCSRLIEAIVLYLPIFSDSEESQSSSSEEEKPEYSLSFPHTHTHTHTHIFFLHLNLSVIGFGELIENFSCRFVFVELPDIRKDVQCPICLGIIKKTRTVMECLHRFCRECIDKSMRLGNNECPACRTHCASRRSLRDDPNYDALIAALYPDIDKYEEEELAFHEEERTRNKKIQASIAQIFQRQSDALVRRRPIGRETTSPFMARSQRNHRAIPSRRRQNGQGTEFQVCEDIEEENDDNGGKDSSSNEDRSAEVRQQRRKRRLGLRPSHPSSSASNLEGGSIENDLEATKENKGISLGLVWNTEMLAWGRGGTRSHTRHGNASGCNNKNSRSTRLSKLVEYLKSLEEKDDEVCEDAIIC</sequence>
<dbReference type="SMART" id="SM00184">
    <property type="entry name" value="RING"/>
    <property type="match status" value="1"/>
</dbReference>
<dbReference type="PROSITE" id="PS00518">
    <property type="entry name" value="ZF_RING_1"/>
    <property type="match status" value="1"/>
</dbReference>
<evidence type="ECO:0000256" key="5">
    <source>
        <dbReference type="SAM" id="MobiDB-lite"/>
    </source>
</evidence>
<dbReference type="Pfam" id="PF13923">
    <property type="entry name" value="zf-C3HC4_2"/>
    <property type="match status" value="1"/>
</dbReference>
<feature type="region of interest" description="Disordered" evidence="5">
    <location>
        <begin position="288"/>
        <end position="382"/>
    </location>
</feature>
<evidence type="ECO:0000256" key="3">
    <source>
        <dbReference type="ARBA" id="ARBA00022833"/>
    </source>
</evidence>
<name>A0A2C9UV30_MANES</name>
<evidence type="ECO:0000256" key="1">
    <source>
        <dbReference type="ARBA" id="ARBA00022723"/>
    </source>
</evidence>
<dbReference type="EMBL" id="CM004398">
    <property type="protein sequence ID" value="OAY35298.1"/>
    <property type="molecule type" value="Genomic_DNA"/>
</dbReference>
<keyword evidence="3" id="KW-0862">Zinc</keyword>
<evidence type="ECO:0000256" key="2">
    <source>
        <dbReference type="ARBA" id="ARBA00022771"/>
    </source>
</evidence>
<feature type="compositionally biased region" description="Basic residues" evidence="5">
    <location>
        <begin position="307"/>
        <end position="319"/>
    </location>
</feature>
<dbReference type="CDD" id="cd16531">
    <property type="entry name" value="RING-HC_RING1-like"/>
    <property type="match status" value="1"/>
</dbReference>
<evidence type="ECO:0000256" key="4">
    <source>
        <dbReference type="PROSITE-ProRule" id="PRU00175"/>
    </source>
</evidence>
<dbReference type="InterPro" id="IPR044592">
    <property type="entry name" value="RING1A/B"/>
</dbReference>
<dbReference type="InterPro" id="IPR001841">
    <property type="entry name" value="Znf_RING"/>
</dbReference>
<feature type="compositionally biased region" description="Acidic residues" evidence="5">
    <location>
        <begin position="328"/>
        <end position="338"/>
    </location>
</feature>
<dbReference type="InterPro" id="IPR013083">
    <property type="entry name" value="Znf_RING/FYVE/PHD"/>
</dbReference>
<dbReference type="GO" id="GO:0008270">
    <property type="term" value="F:zinc ion binding"/>
    <property type="evidence" value="ECO:0007669"/>
    <property type="project" value="UniProtKB-KW"/>
</dbReference>
<reference evidence="7" key="1">
    <citation type="submission" date="2016-02" db="EMBL/GenBank/DDBJ databases">
        <title>WGS assembly of Manihot esculenta.</title>
        <authorList>
            <person name="Bredeson J.V."/>
            <person name="Prochnik S.E."/>
            <person name="Lyons J.B."/>
            <person name="Schmutz J."/>
            <person name="Grimwood J."/>
            <person name="Vrebalov J."/>
            <person name="Bart R.S."/>
            <person name="Amuge T."/>
            <person name="Ferguson M.E."/>
            <person name="Green R."/>
            <person name="Putnam N."/>
            <person name="Stites J."/>
            <person name="Rounsley S."/>
            <person name="Rokhsar D.S."/>
        </authorList>
    </citation>
    <scope>NUCLEOTIDE SEQUENCE [LARGE SCALE GENOMIC DNA]</scope>
    <source>
        <tissue evidence="7">Leaf</tissue>
    </source>
</reference>
<dbReference type="PANTHER" id="PTHR46537:SF1">
    <property type="entry name" value="E3 UBIQUITIN-PROTEIN LIGASE RING1B-RELATED"/>
    <property type="match status" value="1"/>
</dbReference>
<keyword evidence="2 4" id="KW-0863">Zinc-finger</keyword>
<feature type="compositionally biased region" description="Acidic residues" evidence="5">
    <location>
        <begin position="67"/>
        <end position="83"/>
    </location>
</feature>
<dbReference type="SUPFAM" id="SSF57850">
    <property type="entry name" value="RING/U-box"/>
    <property type="match status" value="1"/>
</dbReference>
<evidence type="ECO:0000313" key="7">
    <source>
        <dbReference type="EMBL" id="OAY35298.1"/>
    </source>
</evidence>
<feature type="region of interest" description="Disordered" evidence="5">
    <location>
        <begin position="1"/>
        <end position="83"/>
    </location>
</feature>
<proteinExistence type="predicted"/>
<evidence type="ECO:0000259" key="6">
    <source>
        <dbReference type="PROSITE" id="PS50089"/>
    </source>
</evidence>
<feature type="domain" description="RING-type" evidence="6">
    <location>
        <begin position="186"/>
        <end position="226"/>
    </location>
</feature>
<feature type="compositionally biased region" description="Basic and acidic residues" evidence="5">
    <location>
        <begin position="339"/>
        <end position="356"/>
    </location>
</feature>
<protein>
    <recommendedName>
        <fullName evidence="6">RING-type domain-containing protein</fullName>
    </recommendedName>
</protein>
<feature type="compositionally biased region" description="Polar residues" evidence="5">
    <location>
        <begin position="369"/>
        <end position="378"/>
    </location>
</feature>
<dbReference type="STRING" id="3983.A0A2C9UV30"/>
<gene>
    <name evidence="7" type="ORF">MANES_12G089000</name>
</gene>
<keyword evidence="1" id="KW-0479">Metal-binding</keyword>
<accession>A0A2C9UV30</accession>
<dbReference type="PROSITE" id="PS50089">
    <property type="entry name" value="ZF_RING_2"/>
    <property type="match status" value="1"/>
</dbReference>
<dbReference type="Gene3D" id="3.30.40.10">
    <property type="entry name" value="Zinc/RING finger domain, C3HC4 (zinc finger)"/>
    <property type="match status" value="1"/>
</dbReference>
<organism evidence="7">
    <name type="scientific">Manihot esculenta</name>
    <name type="common">Cassava</name>
    <name type="synonym">Jatropha manihot</name>
    <dbReference type="NCBI Taxonomy" id="3983"/>
    <lineage>
        <taxon>Eukaryota</taxon>
        <taxon>Viridiplantae</taxon>
        <taxon>Streptophyta</taxon>
        <taxon>Embryophyta</taxon>
        <taxon>Tracheophyta</taxon>
        <taxon>Spermatophyta</taxon>
        <taxon>Magnoliopsida</taxon>
        <taxon>eudicotyledons</taxon>
        <taxon>Gunneridae</taxon>
        <taxon>Pentapetalae</taxon>
        <taxon>rosids</taxon>
        <taxon>fabids</taxon>
        <taxon>Malpighiales</taxon>
        <taxon>Euphorbiaceae</taxon>
        <taxon>Crotonoideae</taxon>
        <taxon>Manihoteae</taxon>
        <taxon>Manihot</taxon>
    </lineage>
</organism>